<dbReference type="PANTHER" id="PTHR43016:SF13">
    <property type="entry name" value="PRESEQUENCE PROTEASE, MITOCHONDRIAL"/>
    <property type="match status" value="1"/>
</dbReference>
<evidence type="ECO:0000259" key="1">
    <source>
        <dbReference type="Pfam" id="PF00675"/>
    </source>
</evidence>
<accession>A0AAW1TZU0</accession>
<protein>
    <recommendedName>
        <fullName evidence="1">Peptidase M16 N-terminal domain-containing protein</fullName>
    </recommendedName>
</protein>
<dbReference type="PANTHER" id="PTHR43016">
    <property type="entry name" value="PRESEQUENCE PROTEASE"/>
    <property type="match status" value="1"/>
</dbReference>
<dbReference type="GO" id="GO:0004222">
    <property type="term" value="F:metalloendopeptidase activity"/>
    <property type="evidence" value="ECO:0007669"/>
    <property type="project" value="TreeGrafter"/>
</dbReference>
<dbReference type="GO" id="GO:0046872">
    <property type="term" value="F:metal ion binding"/>
    <property type="evidence" value="ECO:0007669"/>
    <property type="project" value="InterPro"/>
</dbReference>
<dbReference type="Proteomes" id="UP001431783">
    <property type="component" value="Unassembled WGS sequence"/>
</dbReference>
<dbReference type="AlphaFoldDB" id="A0AAW1TZU0"/>
<gene>
    <name evidence="2" type="ORF">WA026_002301</name>
</gene>
<dbReference type="InterPro" id="IPR011765">
    <property type="entry name" value="Pept_M16_N"/>
</dbReference>
<feature type="domain" description="Peptidase M16 N-terminal" evidence="1">
    <location>
        <begin position="97"/>
        <end position="153"/>
    </location>
</feature>
<dbReference type="EMBL" id="JARQZJ010000031">
    <property type="protein sequence ID" value="KAK9873948.1"/>
    <property type="molecule type" value="Genomic_DNA"/>
</dbReference>
<dbReference type="Gene3D" id="3.30.830.10">
    <property type="entry name" value="Metalloenzyme, LuxS/M16 peptidase-like"/>
    <property type="match status" value="1"/>
</dbReference>
<dbReference type="Pfam" id="PF00675">
    <property type="entry name" value="Peptidase_M16"/>
    <property type="match status" value="1"/>
</dbReference>
<comment type="caution">
    <text evidence="2">The sequence shown here is derived from an EMBL/GenBank/DDBJ whole genome shotgun (WGS) entry which is preliminary data.</text>
</comment>
<dbReference type="GO" id="GO:0016485">
    <property type="term" value="P:protein processing"/>
    <property type="evidence" value="ECO:0007669"/>
    <property type="project" value="TreeGrafter"/>
</dbReference>
<proteinExistence type="predicted"/>
<sequence length="172" mass="20192">MWINNLNGLRHSFKLCLRQFSQHVHVNQIKSDANLSDLQKFVVGETIHGFQVKKVEEVKDFKLVALLLEHEKTKSEYLHLFRNDSNNLFSINFRTTPMNSSGLPHILEHLVLCGSEMYPARDPFFKMMNRSLATFMNAMTGADYTIYPFSSQISQIIEIYKKFTWMRFLDHN</sequence>
<dbReference type="InterPro" id="IPR011249">
    <property type="entry name" value="Metalloenz_LuxS/M16"/>
</dbReference>
<evidence type="ECO:0000313" key="2">
    <source>
        <dbReference type="EMBL" id="KAK9873948.1"/>
    </source>
</evidence>
<keyword evidence="3" id="KW-1185">Reference proteome</keyword>
<organism evidence="2 3">
    <name type="scientific">Henosepilachna vigintioctopunctata</name>
    <dbReference type="NCBI Taxonomy" id="420089"/>
    <lineage>
        <taxon>Eukaryota</taxon>
        <taxon>Metazoa</taxon>
        <taxon>Ecdysozoa</taxon>
        <taxon>Arthropoda</taxon>
        <taxon>Hexapoda</taxon>
        <taxon>Insecta</taxon>
        <taxon>Pterygota</taxon>
        <taxon>Neoptera</taxon>
        <taxon>Endopterygota</taxon>
        <taxon>Coleoptera</taxon>
        <taxon>Polyphaga</taxon>
        <taxon>Cucujiformia</taxon>
        <taxon>Coccinelloidea</taxon>
        <taxon>Coccinellidae</taxon>
        <taxon>Epilachninae</taxon>
        <taxon>Epilachnini</taxon>
        <taxon>Henosepilachna</taxon>
    </lineage>
</organism>
<reference evidence="2 3" key="1">
    <citation type="submission" date="2023-03" db="EMBL/GenBank/DDBJ databases">
        <title>Genome insight into feeding habits of ladybird beetles.</title>
        <authorList>
            <person name="Li H.-S."/>
            <person name="Huang Y.-H."/>
            <person name="Pang H."/>
        </authorList>
    </citation>
    <scope>NUCLEOTIDE SEQUENCE [LARGE SCALE GENOMIC DNA]</scope>
    <source>
        <strain evidence="2">SYSU_2023b</strain>
        <tissue evidence="2">Whole body</tissue>
    </source>
</reference>
<name>A0AAW1TZU0_9CUCU</name>
<dbReference type="GO" id="GO:0005759">
    <property type="term" value="C:mitochondrial matrix"/>
    <property type="evidence" value="ECO:0007669"/>
    <property type="project" value="TreeGrafter"/>
</dbReference>
<dbReference type="SUPFAM" id="SSF63411">
    <property type="entry name" value="LuxS/MPP-like metallohydrolase"/>
    <property type="match status" value="1"/>
</dbReference>
<evidence type="ECO:0000313" key="3">
    <source>
        <dbReference type="Proteomes" id="UP001431783"/>
    </source>
</evidence>